<dbReference type="STRING" id="4540.A0A3L6RGR6"/>
<dbReference type="AlphaFoldDB" id="A0A3L6RGR6"/>
<reference evidence="4" key="1">
    <citation type="journal article" date="2019" name="Nat. Commun.">
        <title>The genome of broomcorn millet.</title>
        <authorList>
            <person name="Zou C."/>
            <person name="Miki D."/>
            <person name="Li D."/>
            <person name="Tang Q."/>
            <person name="Xiao L."/>
            <person name="Rajput S."/>
            <person name="Deng P."/>
            <person name="Jia W."/>
            <person name="Huang R."/>
            <person name="Zhang M."/>
            <person name="Sun Y."/>
            <person name="Hu J."/>
            <person name="Fu X."/>
            <person name="Schnable P.S."/>
            <person name="Li F."/>
            <person name="Zhang H."/>
            <person name="Feng B."/>
            <person name="Zhu X."/>
            <person name="Liu R."/>
            <person name="Schnable J.C."/>
            <person name="Zhu J.-K."/>
            <person name="Zhang H."/>
        </authorList>
    </citation>
    <scope>NUCLEOTIDE SEQUENCE [LARGE SCALE GENOMIC DNA]</scope>
</reference>
<dbReference type="Proteomes" id="UP000275267">
    <property type="component" value="Unassembled WGS sequence"/>
</dbReference>
<name>A0A3L6RGR6_PANMI</name>
<dbReference type="PANTHER" id="PTHR33494">
    <property type="entry name" value="OS02G0793800 PROTEIN"/>
    <property type="match status" value="1"/>
</dbReference>
<feature type="region of interest" description="Disordered" evidence="1">
    <location>
        <begin position="255"/>
        <end position="275"/>
    </location>
</feature>
<feature type="domain" description="TRF2/HOY1 PH-like" evidence="2">
    <location>
        <begin position="174"/>
        <end position="297"/>
    </location>
</feature>
<accession>A0A3L6RGR6</accession>
<evidence type="ECO:0000259" key="2">
    <source>
        <dbReference type="Pfam" id="PF24818"/>
    </source>
</evidence>
<dbReference type="PANTHER" id="PTHR33494:SF13">
    <property type="match status" value="1"/>
</dbReference>
<proteinExistence type="predicted"/>
<comment type="caution">
    <text evidence="3">The sequence shown here is derived from an EMBL/GenBank/DDBJ whole genome shotgun (WGS) entry which is preliminary data.</text>
</comment>
<evidence type="ECO:0000313" key="3">
    <source>
        <dbReference type="EMBL" id="RLN03739.1"/>
    </source>
</evidence>
<feature type="compositionally biased region" description="Polar residues" evidence="1">
    <location>
        <begin position="259"/>
        <end position="275"/>
    </location>
</feature>
<protein>
    <recommendedName>
        <fullName evidence="2">TRF2/HOY1 PH-like domain-containing protein</fullName>
    </recommendedName>
</protein>
<dbReference type="InterPro" id="IPR057939">
    <property type="entry name" value="TRF2_HOY1_PH"/>
</dbReference>
<gene>
    <name evidence="3" type="ORF">C2845_PM13G08850</name>
</gene>
<sequence>MWHMFSVPWLPAKRPHDLFPLPNSLHLALPCLIKALHEAKIDQLEKIKQDSFLGLGLRIRAEEWRKRPEKAWSHVGNIDENEEVVDVSWLPNMLQPASPNLQEHNKSADMASELLGSESSPLGLTLNKDNLLKMIQEEFAKDGRGEGRETTADASIGVTNIRSSVTTTSLKPSKFHAYTLRIGTWQWISRYDVDLIAKFYYGNSKLNSKLVWEILDEEGLKRKIEIDSMNISDLKLTCPEGQLGDLEIMLSRRPRFSREANQQPRKSTTSLETTDFTGGQASIHRRHVLQCAPGILNKHIAKLLSKSQAADNSNTQDLYHRYGYERFGGHKFGEQVPMPVGTNIVGRNHNGFQNVMSILKSSSAGGQSSMVTGAPSGGLQQHGNMFNSYDYQQFGGQESRELVSMSTGTNAVGANQNGSQDGMPKLTSCSGVPSGDVEQHKNMFNWSDTSSQTLHQAQQIFFSGTISGGLQQNRNMFNSSSSLQTPPRQAQFNIPHSNLLTSMGHPDTTAQTFRQQVSPATSDAMVLERISHDLLDDIDMEPTGAAEEAMACLRSMSVVVVVVVRTPVTSSFETLIYGTCA</sequence>
<evidence type="ECO:0000313" key="4">
    <source>
        <dbReference type="Proteomes" id="UP000275267"/>
    </source>
</evidence>
<dbReference type="OrthoDB" id="21371at2759"/>
<dbReference type="Pfam" id="PF24818">
    <property type="entry name" value="PH_TRF2_HOY1"/>
    <property type="match status" value="1"/>
</dbReference>
<evidence type="ECO:0000256" key="1">
    <source>
        <dbReference type="SAM" id="MobiDB-lite"/>
    </source>
</evidence>
<keyword evidence="4" id="KW-1185">Reference proteome</keyword>
<organism evidence="3 4">
    <name type="scientific">Panicum miliaceum</name>
    <name type="common">Proso millet</name>
    <name type="synonym">Broomcorn millet</name>
    <dbReference type="NCBI Taxonomy" id="4540"/>
    <lineage>
        <taxon>Eukaryota</taxon>
        <taxon>Viridiplantae</taxon>
        <taxon>Streptophyta</taxon>
        <taxon>Embryophyta</taxon>
        <taxon>Tracheophyta</taxon>
        <taxon>Spermatophyta</taxon>
        <taxon>Magnoliopsida</taxon>
        <taxon>Liliopsida</taxon>
        <taxon>Poales</taxon>
        <taxon>Poaceae</taxon>
        <taxon>PACMAD clade</taxon>
        <taxon>Panicoideae</taxon>
        <taxon>Panicodae</taxon>
        <taxon>Paniceae</taxon>
        <taxon>Panicinae</taxon>
        <taxon>Panicum</taxon>
        <taxon>Panicum sect. Panicum</taxon>
    </lineage>
</organism>
<dbReference type="EMBL" id="PQIB02000008">
    <property type="protein sequence ID" value="RLN03739.1"/>
    <property type="molecule type" value="Genomic_DNA"/>
</dbReference>